<dbReference type="Proteomes" id="UP000218418">
    <property type="component" value="Chromosome"/>
</dbReference>
<keyword evidence="2" id="KW-1185">Reference proteome</keyword>
<name>A0A1Z4LKE4_9CYAN</name>
<accession>A0A1Z4LKE4</accession>
<dbReference type="EMBL" id="AP018227">
    <property type="protein sequence ID" value="BAY81649.1"/>
    <property type="molecule type" value="Genomic_DNA"/>
</dbReference>
<organism evidence="1 2">
    <name type="scientific">Calothrix parasitica NIES-267</name>
    <dbReference type="NCBI Taxonomy" id="1973488"/>
    <lineage>
        <taxon>Bacteria</taxon>
        <taxon>Bacillati</taxon>
        <taxon>Cyanobacteriota</taxon>
        <taxon>Cyanophyceae</taxon>
        <taxon>Nostocales</taxon>
        <taxon>Calotrichaceae</taxon>
        <taxon>Calothrix</taxon>
    </lineage>
</organism>
<protein>
    <submittedName>
        <fullName evidence="1">Putative TPR domain protein</fullName>
    </submittedName>
</protein>
<evidence type="ECO:0000313" key="1">
    <source>
        <dbReference type="EMBL" id="BAY81649.1"/>
    </source>
</evidence>
<sequence length="169" mass="19624">MSRIATGRKKPPQYPWEMHIQQGDACMRDGLYSQAQASYMRGMEASESQLENGLQKQMNPIAIHGFVISCRNLAKVYCMRDLETEAERLLLKAYTKALKLMKIEHLSIQYRTEAYRAFHAAFAELVDFYNNSECEEKIAETIEQSKLHIQRFLQEVNMRTYKSSLSSLN</sequence>
<proteinExistence type="predicted"/>
<reference evidence="1 2" key="1">
    <citation type="submission" date="2017-06" db="EMBL/GenBank/DDBJ databases">
        <title>Genome sequencing of cyanobaciteial culture collection at National Institute for Environmental Studies (NIES).</title>
        <authorList>
            <person name="Hirose Y."/>
            <person name="Shimura Y."/>
            <person name="Fujisawa T."/>
            <person name="Nakamura Y."/>
            <person name="Kawachi M."/>
        </authorList>
    </citation>
    <scope>NUCLEOTIDE SEQUENCE [LARGE SCALE GENOMIC DNA]</scope>
    <source>
        <strain evidence="1 2">NIES-267</strain>
    </source>
</reference>
<dbReference type="AlphaFoldDB" id="A0A1Z4LKE4"/>
<evidence type="ECO:0000313" key="2">
    <source>
        <dbReference type="Proteomes" id="UP000218418"/>
    </source>
</evidence>
<gene>
    <name evidence="1" type="ORF">NIES267_11260</name>
</gene>